<reference evidence="3 4" key="1">
    <citation type="journal article" date="2015" name="BMC Genomics">
        <title>Comparative genome analysis of Prevotella intermedia strain isolated from infected root canal reveals features related to pathogenicity and adaptation.</title>
        <authorList>
            <person name="Ruan Y."/>
            <person name="Shen L."/>
            <person name="Zou Y."/>
            <person name="Qi Z."/>
            <person name="Yin J."/>
            <person name="Jiang J."/>
            <person name="Guo L."/>
            <person name="He L."/>
            <person name="Chen Z."/>
            <person name="Tang Z."/>
            <person name="Qin S."/>
        </authorList>
    </citation>
    <scope>NUCLEOTIDE SEQUENCE [LARGE SCALE GENOMIC DNA]</scope>
    <source>
        <strain evidence="3 4">ZT</strain>
    </source>
</reference>
<dbReference type="Gene3D" id="2.150.10.10">
    <property type="entry name" value="Serralysin-like metalloprotease, C-terminal"/>
    <property type="match status" value="1"/>
</dbReference>
<gene>
    <name evidence="3" type="ORF">M573_101060</name>
</gene>
<feature type="compositionally biased region" description="Basic and acidic residues" evidence="2">
    <location>
        <begin position="477"/>
        <end position="489"/>
    </location>
</feature>
<evidence type="ECO:0000256" key="1">
    <source>
        <dbReference type="SAM" id="Coils"/>
    </source>
</evidence>
<feature type="compositionally biased region" description="Basic and acidic residues" evidence="2">
    <location>
        <begin position="394"/>
        <end position="416"/>
    </location>
</feature>
<accession>A0AAP0V8D1</accession>
<feature type="region of interest" description="Disordered" evidence="2">
    <location>
        <begin position="458"/>
        <end position="489"/>
    </location>
</feature>
<feature type="coiled-coil region" evidence="1">
    <location>
        <begin position="578"/>
        <end position="627"/>
    </location>
</feature>
<name>A0AAP0V8D1_PREIN</name>
<sequence length="875" mass="93752">MAQELVTKIRLDDKQFKSIIDKVKGEVASTENTFKSSSGNIKAELKGIQTELSNMLLNGVDPSNAKFQELAARAGSIKDAMGDASAVVNDFANDTRGLAGVLDIAGSGVSIFQTYAGALAMFGVESENANQVLAQLAGAMSVLNGIQSLQATMMDQSSGTYRAYHSLLRMLGIEQTSTAASTSTNSAAIASNSGVVGVNSVAIEANAVAEKANSVAVSDNTAAITGNITATEGHTVAKGSETVAQEANAVATTAGTAATKGMTVAQKAAAVASKGLKIALNSIGIGLLIGAIGYLISYWEEIVGWFTRTFPILNNLGGAFDRIKLIAAGVGNSILKFVITPFKVLASVISDAVNGNWDKLAGNAKKIAAEGANIKDNYKEGYKWQQKQQQNRDAANKRKSDLQKLDDDFKSKERQGRVTAKDRLAYFQKRAKLETDPAKKKEAEDYAIKAQDEIKKEASKAAKVKTPKVKKPKVAKPKKDNDAEKAKQEQEQLKATLLNNGNQLEKTSRDIAKNELEAQRKAVDEVAILTSKGLFDRITFYDDYYTQREQQIEDEKAAEVEAINYKYAELAEKAHGNLELEKQLNEQKAQELDNLTSKYLSTYQILNAERAKSIAQAQDELKEVNEKGVKPIRDEVKKLLDSLKGSNFEIAIDFDLDTATLEQLTELKKKALDNTEQKKSIEDLSSAIERFSSGSMRSFFEYAEALSSIFSNKAASGTEKMAASMVVMGSALTQLGEDSEAAKAGMILSAIGQIVLGFAQATAADSKLGIFGWIAAIASGTAVMISTIDQIKGFSQGGIFSGNSVVGDNNIARVNSGEMILTKTQQGNLFRLLDNNTAGGNISAGTVRVKGSDLYIALSNYSKVKSKVGKFTGIK</sequence>
<dbReference type="RefSeq" id="WP_045166485.1">
    <property type="nucleotide sequence ID" value="NZ_ATMK01000001.1"/>
</dbReference>
<proteinExistence type="predicted"/>
<dbReference type="EMBL" id="ATMK01000001">
    <property type="protein sequence ID" value="KJJ88137.1"/>
    <property type="molecule type" value="Genomic_DNA"/>
</dbReference>
<keyword evidence="1" id="KW-0175">Coiled coil</keyword>
<dbReference type="InterPro" id="IPR011049">
    <property type="entry name" value="Serralysin-like_metalloprot_C"/>
</dbReference>
<evidence type="ECO:0000313" key="3">
    <source>
        <dbReference type="EMBL" id="KJJ88137.1"/>
    </source>
</evidence>
<evidence type="ECO:0000256" key="2">
    <source>
        <dbReference type="SAM" id="MobiDB-lite"/>
    </source>
</evidence>
<feature type="compositionally biased region" description="Basic residues" evidence="2">
    <location>
        <begin position="462"/>
        <end position="476"/>
    </location>
</feature>
<dbReference type="AlphaFoldDB" id="A0AAP0V8D1"/>
<feature type="region of interest" description="Disordered" evidence="2">
    <location>
        <begin position="386"/>
        <end position="416"/>
    </location>
</feature>
<evidence type="ECO:0000313" key="4">
    <source>
        <dbReference type="Proteomes" id="UP000032541"/>
    </source>
</evidence>
<protein>
    <submittedName>
        <fullName evidence="3">Uncharacterized protein</fullName>
    </submittedName>
</protein>
<comment type="caution">
    <text evidence="3">The sequence shown here is derived from an EMBL/GenBank/DDBJ whole genome shotgun (WGS) entry which is preliminary data.</text>
</comment>
<dbReference type="Proteomes" id="UP000032541">
    <property type="component" value="Unassembled WGS sequence"/>
</dbReference>
<organism evidence="3 4">
    <name type="scientific">Prevotella intermedia ZT</name>
    <dbReference type="NCBI Taxonomy" id="1347790"/>
    <lineage>
        <taxon>Bacteria</taxon>
        <taxon>Pseudomonadati</taxon>
        <taxon>Bacteroidota</taxon>
        <taxon>Bacteroidia</taxon>
        <taxon>Bacteroidales</taxon>
        <taxon>Prevotellaceae</taxon>
        <taxon>Prevotella</taxon>
    </lineage>
</organism>